<protein>
    <submittedName>
        <fullName evidence="1">Uncharacterized protein</fullName>
    </submittedName>
</protein>
<dbReference type="InParanoid" id="E3NI06"/>
<evidence type="ECO:0000313" key="2">
    <source>
        <dbReference type="Proteomes" id="UP000008281"/>
    </source>
</evidence>
<keyword evidence="2" id="KW-1185">Reference proteome</keyword>
<dbReference type="EMBL" id="DS268690">
    <property type="protein sequence ID" value="EFO98695.1"/>
    <property type="molecule type" value="Genomic_DNA"/>
</dbReference>
<gene>
    <name evidence="1" type="ORF">CRE_19526</name>
</gene>
<sequence>MDSFDPFPILRLPFLAIEEVVKAMHPIEMKTRKNGFPKFCFKIIWKSTRQGVLLGVVATDAQPDPQYMGRMDPVCSYCEALYFKAKYFETSQWMKKVPSIRIVEN</sequence>
<name>E3NI06_CAERE</name>
<dbReference type="Proteomes" id="UP000008281">
    <property type="component" value="Unassembled WGS sequence"/>
</dbReference>
<evidence type="ECO:0000313" key="1">
    <source>
        <dbReference type="EMBL" id="EFO98695.1"/>
    </source>
</evidence>
<dbReference type="HOGENOM" id="CLU_2239102_0_0_1"/>
<dbReference type="AlphaFoldDB" id="E3NI06"/>
<accession>E3NI06</accession>
<reference evidence="1" key="1">
    <citation type="submission" date="2007-07" db="EMBL/GenBank/DDBJ databases">
        <title>PCAP assembly of the Caenorhabditis remanei genome.</title>
        <authorList>
            <consortium name="The Caenorhabditis remanei Sequencing Consortium"/>
            <person name="Wilson R.K."/>
        </authorList>
    </citation>
    <scope>NUCLEOTIDE SEQUENCE [LARGE SCALE GENOMIC DNA]</scope>
    <source>
        <strain evidence="1">PB4641</strain>
    </source>
</reference>
<organism evidence="2">
    <name type="scientific">Caenorhabditis remanei</name>
    <name type="common">Caenorhabditis vulgaris</name>
    <dbReference type="NCBI Taxonomy" id="31234"/>
    <lineage>
        <taxon>Eukaryota</taxon>
        <taxon>Metazoa</taxon>
        <taxon>Ecdysozoa</taxon>
        <taxon>Nematoda</taxon>
        <taxon>Chromadorea</taxon>
        <taxon>Rhabditida</taxon>
        <taxon>Rhabditina</taxon>
        <taxon>Rhabditomorpha</taxon>
        <taxon>Rhabditoidea</taxon>
        <taxon>Rhabditidae</taxon>
        <taxon>Peloderinae</taxon>
        <taxon>Caenorhabditis</taxon>
    </lineage>
</organism>
<proteinExistence type="predicted"/>